<name>Q231I0_TETTS</name>
<dbReference type="Pfam" id="PF00153">
    <property type="entry name" value="Mito_carr"/>
    <property type="match status" value="1"/>
</dbReference>
<evidence type="ECO:0000256" key="6">
    <source>
        <dbReference type="RuleBase" id="RU000488"/>
    </source>
</evidence>
<dbReference type="Proteomes" id="UP000009168">
    <property type="component" value="Unassembled WGS sequence"/>
</dbReference>
<dbReference type="InterPro" id="IPR018108">
    <property type="entry name" value="MCP_transmembrane"/>
</dbReference>
<dbReference type="GO" id="GO:0016020">
    <property type="term" value="C:membrane"/>
    <property type="evidence" value="ECO:0007669"/>
    <property type="project" value="UniProtKB-SubCell"/>
</dbReference>
<evidence type="ECO:0000313" key="7">
    <source>
        <dbReference type="EMBL" id="EAR91059.1"/>
    </source>
</evidence>
<organism evidence="7 8">
    <name type="scientific">Tetrahymena thermophila (strain SB210)</name>
    <dbReference type="NCBI Taxonomy" id="312017"/>
    <lineage>
        <taxon>Eukaryota</taxon>
        <taxon>Sar</taxon>
        <taxon>Alveolata</taxon>
        <taxon>Ciliophora</taxon>
        <taxon>Intramacronucleata</taxon>
        <taxon>Oligohymenophorea</taxon>
        <taxon>Hymenostomatida</taxon>
        <taxon>Tetrahymenina</taxon>
        <taxon>Tetrahymenidae</taxon>
        <taxon>Tetrahymena</taxon>
    </lineage>
</organism>
<dbReference type="PANTHER" id="PTHR24089">
    <property type="entry name" value="SOLUTE CARRIER FAMILY 25"/>
    <property type="match status" value="1"/>
</dbReference>
<reference evidence="8" key="1">
    <citation type="journal article" date="2006" name="PLoS Biol.">
        <title>Macronuclear genome sequence of the ciliate Tetrahymena thermophila, a model eukaryote.</title>
        <authorList>
            <person name="Eisen J.A."/>
            <person name="Coyne R.S."/>
            <person name="Wu M."/>
            <person name="Wu D."/>
            <person name="Thiagarajan M."/>
            <person name="Wortman J.R."/>
            <person name="Badger J.H."/>
            <person name="Ren Q."/>
            <person name="Amedeo P."/>
            <person name="Jones K.M."/>
            <person name="Tallon L.J."/>
            <person name="Delcher A.L."/>
            <person name="Salzberg S.L."/>
            <person name="Silva J.C."/>
            <person name="Haas B.J."/>
            <person name="Majoros W.H."/>
            <person name="Farzad M."/>
            <person name="Carlton J.M."/>
            <person name="Smith R.K. Jr."/>
            <person name="Garg J."/>
            <person name="Pearlman R.E."/>
            <person name="Karrer K.M."/>
            <person name="Sun L."/>
            <person name="Manning G."/>
            <person name="Elde N.C."/>
            <person name="Turkewitz A.P."/>
            <person name="Asai D.J."/>
            <person name="Wilkes D.E."/>
            <person name="Wang Y."/>
            <person name="Cai H."/>
            <person name="Collins K."/>
            <person name="Stewart B.A."/>
            <person name="Lee S.R."/>
            <person name="Wilamowska K."/>
            <person name="Weinberg Z."/>
            <person name="Ruzzo W.L."/>
            <person name="Wloga D."/>
            <person name="Gaertig J."/>
            <person name="Frankel J."/>
            <person name="Tsao C.-C."/>
            <person name="Gorovsky M.A."/>
            <person name="Keeling P.J."/>
            <person name="Waller R.F."/>
            <person name="Patron N.J."/>
            <person name="Cherry J.M."/>
            <person name="Stover N.A."/>
            <person name="Krieger C.J."/>
            <person name="del Toro C."/>
            <person name="Ryder H.F."/>
            <person name="Williamson S.C."/>
            <person name="Barbeau R.A."/>
            <person name="Hamilton E.P."/>
            <person name="Orias E."/>
        </authorList>
    </citation>
    <scope>NUCLEOTIDE SEQUENCE [LARGE SCALE GENOMIC DNA]</scope>
    <source>
        <strain evidence="8">SB210</strain>
    </source>
</reference>
<keyword evidence="8" id="KW-1185">Reference proteome</keyword>
<keyword evidence="3" id="KW-0677">Repeat</keyword>
<protein>
    <submittedName>
        <fullName evidence="7">Carrier protein</fullName>
    </submittedName>
</protein>
<keyword evidence="4 5" id="KW-0472">Membrane</keyword>
<dbReference type="InterPro" id="IPR023395">
    <property type="entry name" value="MCP_dom_sf"/>
</dbReference>
<dbReference type="AlphaFoldDB" id="Q231I0"/>
<gene>
    <name evidence="7" type="ORF">TTHERM_00429800</name>
</gene>
<dbReference type="EMBL" id="GG662532">
    <property type="protein sequence ID" value="EAR91059.1"/>
    <property type="molecule type" value="Genomic_DNA"/>
</dbReference>
<evidence type="ECO:0000256" key="4">
    <source>
        <dbReference type="ARBA" id="ARBA00023136"/>
    </source>
</evidence>
<evidence type="ECO:0000256" key="5">
    <source>
        <dbReference type="PROSITE-ProRule" id="PRU00282"/>
    </source>
</evidence>
<dbReference type="HOGENOM" id="CLU_848536_0_0_1"/>
<feature type="repeat" description="Solcar" evidence="5">
    <location>
        <begin position="264"/>
        <end position="352"/>
    </location>
</feature>
<sequence>MGKDFNQILESGNEQEFVPLGKPADPNLVTTPAIQERISERHIKFQAAQFYAQSFLSFLTAPLITTHVSLQLSVIPHKNLYGDTVEQDLKALAKVSKEITVQDRRKFELLIKSGATGTNRPFRAPVYGTYMEVFRGLSNQGLLGFYKGNFVGLMYTFCNSTLRFNSIDMLDYSQYSFYHQGNSLLRGFSMFLICSAIDIMCQPLQTIQSRFILQNRLPNFALYKSFLDVFKRHKRQPFELYKGALGHSIKNAVLAFTWSLYDKDNAKQSFLISTLASHFLTYPVLTAIRRVQCQSNLPGMIPKRYGGTFHALRLIAQEEGVKGLYRGFIAYALAQTFLNGFVFLSNSFINSAIQE</sequence>
<keyword evidence="6" id="KW-0813">Transport</keyword>
<dbReference type="eggNOG" id="ENOG502SIPP">
    <property type="taxonomic scope" value="Eukaryota"/>
</dbReference>
<evidence type="ECO:0000256" key="1">
    <source>
        <dbReference type="ARBA" id="ARBA00004141"/>
    </source>
</evidence>
<dbReference type="PROSITE" id="PS50920">
    <property type="entry name" value="SOLCAR"/>
    <property type="match status" value="1"/>
</dbReference>
<dbReference type="InParanoid" id="Q231I0"/>
<dbReference type="SUPFAM" id="SSF103506">
    <property type="entry name" value="Mitochondrial carrier"/>
    <property type="match status" value="1"/>
</dbReference>
<comment type="similarity">
    <text evidence="6">Belongs to the mitochondrial carrier (TC 2.A.29) family.</text>
</comment>
<dbReference type="RefSeq" id="XP_001011304.1">
    <property type="nucleotide sequence ID" value="XM_001011304.3"/>
</dbReference>
<dbReference type="OrthoDB" id="10266426at2759"/>
<comment type="subcellular location">
    <subcellularLocation>
        <location evidence="1">Membrane</location>
        <topology evidence="1">Multi-pass membrane protein</topology>
    </subcellularLocation>
</comment>
<dbReference type="OMA" id="GWQAFFK"/>
<dbReference type="KEGG" id="tet:TTHERM_00429800"/>
<proteinExistence type="inferred from homology"/>
<dbReference type="Gene3D" id="1.50.40.10">
    <property type="entry name" value="Mitochondrial carrier domain"/>
    <property type="match status" value="1"/>
</dbReference>
<evidence type="ECO:0000313" key="8">
    <source>
        <dbReference type="Proteomes" id="UP000009168"/>
    </source>
</evidence>
<evidence type="ECO:0000256" key="3">
    <source>
        <dbReference type="ARBA" id="ARBA00022737"/>
    </source>
</evidence>
<evidence type="ECO:0000256" key="2">
    <source>
        <dbReference type="ARBA" id="ARBA00022692"/>
    </source>
</evidence>
<dbReference type="GeneID" id="7846887"/>
<accession>Q231I0</accession>
<keyword evidence="2 5" id="KW-0812">Transmembrane</keyword>